<reference evidence="3" key="1">
    <citation type="journal article" date="2016" name="Nat. Commun.">
        <title>The Gonium pectorale genome demonstrates co-option of cell cycle regulation during the evolution of multicellularity.</title>
        <authorList>
            <person name="Hanschen E.R."/>
            <person name="Marriage T.N."/>
            <person name="Ferris P.J."/>
            <person name="Hamaji T."/>
            <person name="Toyoda A."/>
            <person name="Fujiyama A."/>
            <person name="Neme R."/>
            <person name="Noguchi H."/>
            <person name="Minakuchi Y."/>
            <person name="Suzuki M."/>
            <person name="Kawai-Toyooka H."/>
            <person name="Smith D.R."/>
            <person name="Sparks H."/>
            <person name="Anderson J."/>
            <person name="Bakaric R."/>
            <person name="Luria V."/>
            <person name="Karger A."/>
            <person name="Kirschner M.W."/>
            <person name="Durand P.M."/>
            <person name="Michod R.E."/>
            <person name="Nozaki H."/>
            <person name="Olson B.J."/>
        </authorList>
    </citation>
    <scope>NUCLEOTIDE SEQUENCE [LARGE SCALE GENOMIC DNA]</scope>
    <source>
        <strain evidence="3">NIES-2863</strain>
    </source>
</reference>
<organism evidence="2 3">
    <name type="scientific">Gonium pectorale</name>
    <name type="common">Green alga</name>
    <dbReference type="NCBI Taxonomy" id="33097"/>
    <lineage>
        <taxon>Eukaryota</taxon>
        <taxon>Viridiplantae</taxon>
        <taxon>Chlorophyta</taxon>
        <taxon>core chlorophytes</taxon>
        <taxon>Chlorophyceae</taxon>
        <taxon>CS clade</taxon>
        <taxon>Chlamydomonadales</taxon>
        <taxon>Volvocaceae</taxon>
        <taxon>Gonium</taxon>
    </lineage>
</organism>
<name>A0A150GJG9_GONPE</name>
<dbReference type="PANTHER" id="PTHR43763">
    <property type="entry name" value="XAA-PRO AMINOPEPTIDASE 1"/>
    <property type="match status" value="1"/>
</dbReference>
<dbReference type="InterPro" id="IPR036005">
    <property type="entry name" value="Creatinase/aminopeptidase-like"/>
</dbReference>
<proteinExistence type="predicted"/>
<dbReference type="AlphaFoldDB" id="A0A150GJG9"/>
<accession>A0A150GJG9</accession>
<comment type="caution">
    <text evidence="2">The sequence shown here is derived from an EMBL/GenBank/DDBJ whole genome shotgun (WGS) entry which is preliminary data.</text>
</comment>
<sequence>MVCSNEPGYYEDGSFGVRIENLVVVEERDTPFRYAGQQYMGFRRLTLVPIQAKMVDASLLSPSELAWLDGYHEEVWREVAPRLQEHPALLEWLRANTRPLAEQLAARA</sequence>
<evidence type="ECO:0000313" key="3">
    <source>
        <dbReference type="Proteomes" id="UP000075714"/>
    </source>
</evidence>
<dbReference type="Proteomes" id="UP000075714">
    <property type="component" value="Unassembled WGS sequence"/>
</dbReference>
<dbReference type="STRING" id="33097.A0A150GJG9"/>
<dbReference type="OrthoDB" id="9995434at2759"/>
<dbReference type="PANTHER" id="PTHR43763:SF6">
    <property type="entry name" value="XAA-PRO AMINOPEPTIDASE 1"/>
    <property type="match status" value="1"/>
</dbReference>
<dbReference type="InterPro" id="IPR050422">
    <property type="entry name" value="X-Pro_aminopeptidase_P"/>
</dbReference>
<dbReference type="EMBL" id="LSYV01000021">
    <property type="protein sequence ID" value="KXZ49610.1"/>
    <property type="molecule type" value="Genomic_DNA"/>
</dbReference>
<dbReference type="Pfam" id="PF16188">
    <property type="entry name" value="Peptidase_M24_C"/>
    <property type="match status" value="1"/>
</dbReference>
<gene>
    <name evidence="2" type="ORF">GPECTOR_20g466</name>
</gene>
<keyword evidence="3" id="KW-1185">Reference proteome</keyword>
<protein>
    <recommendedName>
        <fullName evidence="1">Peptidase M24 C-terminal domain-containing protein</fullName>
    </recommendedName>
</protein>
<evidence type="ECO:0000313" key="2">
    <source>
        <dbReference type="EMBL" id="KXZ49610.1"/>
    </source>
</evidence>
<feature type="domain" description="Peptidase M24 C-terminal" evidence="1">
    <location>
        <begin position="38"/>
        <end position="100"/>
    </location>
</feature>
<evidence type="ECO:0000259" key="1">
    <source>
        <dbReference type="Pfam" id="PF16188"/>
    </source>
</evidence>
<dbReference type="Gene3D" id="3.90.230.10">
    <property type="entry name" value="Creatinase/methionine aminopeptidase superfamily"/>
    <property type="match status" value="1"/>
</dbReference>
<dbReference type="SUPFAM" id="SSF55920">
    <property type="entry name" value="Creatinase/aminopeptidase"/>
    <property type="match status" value="1"/>
</dbReference>
<dbReference type="InterPro" id="IPR032416">
    <property type="entry name" value="Peptidase_M24_C"/>
</dbReference>